<accession>A0A132NJ02</accession>
<dbReference type="PATRIC" id="fig|1469144.9.peg.4386"/>
<gene>
    <name evidence="3" type="ORF">TR74_05830</name>
</gene>
<evidence type="ECO:0000313" key="4">
    <source>
        <dbReference type="Proteomes" id="UP000070598"/>
    </source>
</evidence>
<keyword evidence="1" id="KW-0472">Membrane</keyword>
<protein>
    <submittedName>
        <fullName evidence="3">Uncharacterized protein</fullName>
    </submittedName>
</protein>
<dbReference type="AlphaFoldDB" id="A0A132NJ02"/>
<feature type="non-terminal residue" evidence="3">
    <location>
        <position position="1"/>
    </location>
</feature>
<evidence type="ECO:0000256" key="1">
    <source>
        <dbReference type="SAM" id="Phobius"/>
    </source>
</evidence>
<reference evidence="4" key="1">
    <citation type="submission" date="2015-02" db="EMBL/GenBank/DDBJ databases">
        <title>Physiological reanalysis, assessment of diazotrophy, and genome sequences of multiple isolates of Streptomyces thermoautotrophicus.</title>
        <authorList>
            <person name="MacKellar D.C."/>
            <person name="Lieber L."/>
            <person name="Norman J."/>
            <person name="Bolger A."/>
            <person name="Tobin C."/>
            <person name="Murray J.W."/>
            <person name="Friesen M."/>
            <person name="Prell J."/>
        </authorList>
    </citation>
    <scope>NUCLEOTIDE SEQUENCE [LARGE SCALE GENOMIC DNA]</scope>
    <source>
        <strain evidence="4">UBT1</strain>
    </source>
</reference>
<dbReference type="Proteomes" id="UP000070598">
    <property type="component" value="Unassembled WGS sequence"/>
</dbReference>
<comment type="caution">
    <text evidence="3">The sequence shown here is derived from an EMBL/GenBank/DDBJ whole genome shotgun (WGS) entry which is preliminary data.</text>
</comment>
<name>A0A132NJ02_9ACTN</name>
<keyword evidence="1" id="KW-1133">Transmembrane helix</keyword>
<evidence type="ECO:0000256" key="2">
    <source>
        <dbReference type="SAM" id="SignalP"/>
    </source>
</evidence>
<feature type="chain" id="PRO_5007452933" evidence="2">
    <location>
        <begin position="24"/>
        <end position="77"/>
    </location>
</feature>
<keyword evidence="2" id="KW-0732">Signal</keyword>
<feature type="transmembrane region" description="Helical" evidence="1">
    <location>
        <begin position="33"/>
        <end position="55"/>
    </location>
</feature>
<keyword evidence="1" id="KW-0812">Transmembrane</keyword>
<evidence type="ECO:0000313" key="3">
    <source>
        <dbReference type="EMBL" id="KWX10068.1"/>
    </source>
</evidence>
<sequence length="77" mass="7786">VIRTYARLCVAGAVAAVCAFAVAQLATRIAGDGLAGSALAVVAGGLVLLGVYVLAAQRMRVAELDSMIGMVRARIGR</sequence>
<feature type="signal peptide" evidence="2">
    <location>
        <begin position="1"/>
        <end position="23"/>
    </location>
</feature>
<proteinExistence type="predicted"/>
<organism evidence="3 4">
    <name type="scientific">Carbonactinospora thermoautotrophica</name>
    <dbReference type="NCBI Taxonomy" id="1469144"/>
    <lineage>
        <taxon>Bacteria</taxon>
        <taxon>Bacillati</taxon>
        <taxon>Actinomycetota</taxon>
        <taxon>Actinomycetes</taxon>
        <taxon>Kitasatosporales</taxon>
        <taxon>Carbonactinosporaceae</taxon>
        <taxon>Carbonactinospora</taxon>
    </lineage>
</organism>
<dbReference type="EMBL" id="JYIK01000633">
    <property type="protein sequence ID" value="KWX10068.1"/>
    <property type="molecule type" value="Genomic_DNA"/>
</dbReference>